<dbReference type="PANTHER" id="PTHR46401:SF2">
    <property type="entry name" value="GLYCOSYLTRANSFERASE WBBK-RELATED"/>
    <property type="match status" value="1"/>
</dbReference>
<protein>
    <submittedName>
        <fullName evidence="3">Glycosyltransferase family 1 protein</fullName>
    </submittedName>
</protein>
<dbReference type="PANTHER" id="PTHR46401">
    <property type="entry name" value="GLYCOSYLTRANSFERASE WBBK-RELATED"/>
    <property type="match status" value="1"/>
</dbReference>
<evidence type="ECO:0000313" key="4">
    <source>
        <dbReference type="Proteomes" id="UP000313645"/>
    </source>
</evidence>
<dbReference type="InterPro" id="IPR001296">
    <property type="entry name" value="Glyco_trans_1"/>
</dbReference>
<dbReference type="RefSeq" id="WP_131483057.1">
    <property type="nucleotide sequence ID" value="NZ_SJDL01000030.1"/>
</dbReference>
<sequence length="358" mass="38241">MTFLVAGDPDQCTGGYGYVRSIVDGLRRRGLTVQLIGLDGAFPEGDAAARHAMDETLDALADGARVVIDGLALCGLPPLAQRHLDRLEVMALVHHPLADETGLDEAEQRHYFQTEKAALAAVGRVIVTSPYTAGRLEAYDVRASRIEVVIPGVTVPATVAPESPLAAGDPFRLLCVATLGPRKGQDLLVRALAQCADLDWQCSLAGSLDRHPSYVETLYRQIQEAGLEDRVHCVGELDDSGLDRAYRSADIFVLPSWYEGYGMVITEAMAYGLPVITTTGGALAHTASSDAAIKVTPGDVVALTAALRQLMTMPGRLQQLLAGAASERRALPSWDDAAATFRSAVANLLEQPPHMHPE</sequence>
<reference evidence="3 4" key="1">
    <citation type="submission" date="2019-02" db="EMBL/GenBank/DDBJ databases">
        <title>Marinobacter halodurans sp. nov., a marine bacterium isolated from sea tidal flat.</title>
        <authorList>
            <person name="Yoo Y."/>
            <person name="Lee D.W."/>
            <person name="Kim B.S."/>
            <person name="Kim J.-J."/>
        </authorList>
    </citation>
    <scope>NUCLEOTIDE SEQUENCE [LARGE SCALE GENOMIC DNA]</scope>
    <source>
        <strain evidence="3 4">YJ-S3-2</strain>
    </source>
</reference>
<keyword evidence="1" id="KW-0808">Transferase</keyword>
<comment type="caution">
    <text evidence="3">The sequence shown here is derived from an EMBL/GenBank/DDBJ whole genome shotgun (WGS) entry which is preliminary data.</text>
</comment>
<gene>
    <name evidence="3" type="ORF">EZI54_16895</name>
</gene>
<name>A0ABY1ZIL0_9GAMM</name>
<evidence type="ECO:0000313" key="3">
    <source>
        <dbReference type="EMBL" id="TBW51551.1"/>
    </source>
</evidence>
<evidence type="ECO:0000256" key="1">
    <source>
        <dbReference type="ARBA" id="ARBA00022679"/>
    </source>
</evidence>
<dbReference type="EMBL" id="SJDL01000030">
    <property type="protein sequence ID" value="TBW51551.1"/>
    <property type="molecule type" value="Genomic_DNA"/>
</dbReference>
<accession>A0ABY1ZIL0</accession>
<dbReference type="Pfam" id="PF00534">
    <property type="entry name" value="Glycos_transf_1"/>
    <property type="match status" value="1"/>
</dbReference>
<proteinExistence type="predicted"/>
<keyword evidence="4" id="KW-1185">Reference proteome</keyword>
<feature type="domain" description="Glycosyl transferase family 1" evidence="2">
    <location>
        <begin position="164"/>
        <end position="319"/>
    </location>
</feature>
<dbReference type="Proteomes" id="UP000313645">
    <property type="component" value="Unassembled WGS sequence"/>
</dbReference>
<evidence type="ECO:0000259" key="2">
    <source>
        <dbReference type="Pfam" id="PF00534"/>
    </source>
</evidence>
<organism evidence="3 4">
    <name type="scientific">Marinobacter halodurans</name>
    <dbReference type="NCBI Taxonomy" id="2528979"/>
    <lineage>
        <taxon>Bacteria</taxon>
        <taxon>Pseudomonadati</taxon>
        <taxon>Pseudomonadota</taxon>
        <taxon>Gammaproteobacteria</taxon>
        <taxon>Pseudomonadales</taxon>
        <taxon>Marinobacteraceae</taxon>
        <taxon>Marinobacter</taxon>
    </lineage>
</organism>
<dbReference type="Gene3D" id="3.40.50.2000">
    <property type="entry name" value="Glycogen Phosphorylase B"/>
    <property type="match status" value="2"/>
</dbReference>
<dbReference type="CDD" id="cd03801">
    <property type="entry name" value="GT4_PimA-like"/>
    <property type="match status" value="1"/>
</dbReference>
<dbReference type="SUPFAM" id="SSF53756">
    <property type="entry name" value="UDP-Glycosyltransferase/glycogen phosphorylase"/>
    <property type="match status" value="1"/>
</dbReference>